<reference evidence="4" key="1">
    <citation type="submission" date="2024-06" db="EMBL/GenBank/DDBJ databases">
        <title>Multi-omics analyses provide insights into the biosynthesis of the anticancer antibiotic pleurotin in Hohenbuehelia grisea.</title>
        <authorList>
            <person name="Weaver J.A."/>
            <person name="Alberti F."/>
        </authorList>
    </citation>
    <scope>NUCLEOTIDE SEQUENCE [LARGE SCALE GENOMIC DNA]</scope>
    <source>
        <strain evidence="4">T-177</strain>
    </source>
</reference>
<feature type="domain" description="Gfd2/YDR514C-like C-terminal" evidence="2">
    <location>
        <begin position="164"/>
        <end position="348"/>
    </location>
</feature>
<dbReference type="PANTHER" id="PTHR28083">
    <property type="entry name" value="GOOD FOR FULL DBP5 ACTIVITY PROTEIN 2"/>
    <property type="match status" value="1"/>
</dbReference>
<evidence type="ECO:0000256" key="1">
    <source>
        <dbReference type="SAM" id="MobiDB-lite"/>
    </source>
</evidence>
<dbReference type="PANTHER" id="PTHR28083:SF1">
    <property type="entry name" value="GOOD FOR FULL DBP5 ACTIVITY PROTEIN 2"/>
    <property type="match status" value="1"/>
</dbReference>
<dbReference type="InterPro" id="IPR036397">
    <property type="entry name" value="RNaseH_sf"/>
</dbReference>
<keyword evidence="4" id="KW-1185">Reference proteome</keyword>
<dbReference type="SUPFAM" id="SSF53098">
    <property type="entry name" value="Ribonuclease H-like"/>
    <property type="match status" value="1"/>
</dbReference>
<feature type="compositionally biased region" description="Basic and acidic residues" evidence="1">
    <location>
        <begin position="352"/>
        <end position="362"/>
    </location>
</feature>
<feature type="region of interest" description="Disordered" evidence="1">
    <location>
        <begin position="352"/>
        <end position="374"/>
    </location>
</feature>
<evidence type="ECO:0000259" key="2">
    <source>
        <dbReference type="Pfam" id="PF21762"/>
    </source>
</evidence>
<accession>A0ABR3J1D2</accession>
<dbReference type="InterPro" id="IPR048519">
    <property type="entry name" value="Gfd2/YDR514C-like_C"/>
</dbReference>
<organism evidence="3 4">
    <name type="scientific">Hohenbuehelia grisea</name>
    <dbReference type="NCBI Taxonomy" id="104357"/>
    <lineage>
        <taxon>Eukaryota</taxon>
        <taxon>Fungi</taxon>
        <taxon>Dikarya</taxon>
        <taxon>Basidiomycota</taxon>
        <taxon>Agaricomycotina</taxon>
        <taxon>Agaricomycetes</taxon>
        <taxon>Agaricomycetidae</taxon>
        <taxon>Agaricales</taxon>
        <taxon>Pleurotineae</taxon>
        <taxon>Pleurotaceae</taxon>
        <taxon>Hohenbuehelia</taxon>
    </lineage>
</organism>
<evidence type="ECO:0000313" key="4">
    <source>
        <dbReference type="Proteomes" id="UP001556367"/>
    </source>
</evidence>
<dbReference type="Proteomes" id="UP001556367">
    <property type="component" value="Unassembled WGS sequence"/>
</dbReference>
<sequence length="427" mass="48614">MKNTPIVTGYYRWTDIFYEWPGSLHPDDSSPLKALLAHDAITHPDHPLRKPSLPGVEFYLGTLSNGETRLMYSSAQMDYVRYWLHSMGYTKKMIPLPYSDCLMTSSELRFVSTIHYANGGELKKALKQIEKNNKRLKGSDTGLAMRRGMFERVRTLWQAKSGSWCAVDLEEWEMEHNLITEFGYSTLRWENGDEVTQTGHLIVKEHETYRNGKYVPDCRQNFGFGKSEILSKRDFRQRILDLISGLREKGPVYLVFHDHSQDLKALVDPNMKPNIEAPLKDMTHVLPDAPPESGLFIVDSSDLFGALEGEGNQRKSLERVCRVLQIQAEYLHNAGNDAHYTLLATKSMASGEHIDTQRERRWPNRTSASAAPGTSNLKVKFHGWEEDSECSDEEGLFPPMGEWDPVTGEIKLRAPAEDEGDTMVAEK</sequence>
<dbReference type="Gene3D" id="3.30.420.10">
    <property type="entry name" value="Ribonuclease H-like superfamily/Ribonuclease H"/>
    <property type="match status" value="1"/>
</dbReference>
<dbReference type="Pfam" id="PF21762">
    <property type="entry name" value="DEDDh_C"/>
    <property type="match status" value="1"/>
</dbReference>
<comment type="caution">
    <text evidence="3">The sequence shown here is derived from an EMBL/GenBank/DDBJ whole genome shotgun (WGS) entry which is preliminary data.</text>
</comment>
<proteinExistence type="predicted"/>
<gene>
    <name evidence="3" type="ORF">HGRIS_009514</name>
</gene>
<dbReference type="InterPro" id="IPR012337">
    <property type="entry name" value="RNaseH-like_sf"/>
</dbReference>
<feature type="compositionally biased region" description="Polar residues" evidence="1">
    <location>
        <begin position="364"/>
        <end position="374"/>
    </location>
</feature>
<evidence type="ECO:0000313" key="3">
    <source>
        <dbReference type="EMBL" id="KAL0949460.1"/>
    </source>
</evidence>
<name>A0ABR3J1D2_9AGAR</name>
<dbReference type="InterPro" id="IPR040151">
    <property type="entry name" value="Gfd2/YDR514C-like"/>
</dbReference>
<protein>
    <recommendedName>
        <fullName evidence="2">Gfd2/YDR514C-like C-terminal domain-containing protein</fullName>
    </recommendedName>
</protein>
<dbReference type="EMBL" id="JASNQZ010000012">
    <property type="protein sequence ID" value="KAL0949460.1"/>
    <property type="molecule type" value="Genomic_DNA"/>
</dbReference>